<reference evidence="2" key="1">
    <citation type="journal article" date="2019" name="Int. J. Syst. Evol. Microbiol.">
        <title>The Global Catalogue of Microorganisms (GCM) 10K type strain sequencing project: providing services to taxonomists for standard genome sequencing and annotation.</title>
        <authorList>
            <consortium name="The Broad Institute Genomics Platform"/>
            <consortium name="The Broad Institute Genome Sequencing Center for Infectious Disease"/>
            <person name="Wu L."/>
            <person name="Ma J."/>
        </authorList>
    </citation>
    <scope>NUCLEOTIDE SEQUENCE [LARGE SCALE GENOMIC DNA]</scope>
    <source>
        <strain evidence="2">JCM 17939</strain>
    </source>
</reference>
<dbReference type="EMBL" id="BAABHK010000002">
    <property type="protein sequence ID" value="GAA4623782.1"/>
    <property type="molecule type" value="Genomic_DNA"/>
</dbReference>
<evidence type="ECO:0000313" key="1">
    <source>
        <dbReference type="EMBL" id="GAA4623782.1"/>
    </source>
</evidence>
<accession>A0ABP8U6U9</accession>
<name>A0ABP8U6U9_9ACTN</name>
<sequence>MLETGIIQKTLRVPMTAGPHGDGGTVARQVDTVLLSVGFKASGELLEHLSHVEPGVVMDTGVRILAAVRALVGDHVQHNVYFRDFPANVPDTVEFWLDCLRDAVVRTRPAGEPPDDDGLRAMLSTGRVDLLRLPKYGRYRHTYAEMLAAHDELIPSLKDRLTVLHLGRPLAEEAQDLYLALAGSPIPLGDTDLELLGELAAACVDGAQPETIPSRESLAVVNRAWLAAGRPVRVDTVTDVLRLACAMSDGDVSLTAPTRFRSFPRARRRALLTALDTVVRDSPAKAADVGRHREMWKRLGERLHPHEYPDLPHALKVFAVARGETVVRSLTGRVELAFADERVGDAVSLLTIAPGMLFRSLDRVLRTATPAEADAALTAVRETACQVSGRVILGVREHVANRTAPDAARIFVNREARAWARPDDRPPLPEPVVRRLTAILDEELTRRLPSWERIVVDPAVLNLTVPLTNKTAPNGFGVVPRGSVVPVDGEALRFFVYWRQARETTDFDLSVLLLDDAFRPAGQVSWTRLQDGGAVHSGDIVDAPTGASEFIDLNLENVRARYVLPQVNVFSGEGFTQVAESFFGFMLRSPDQAGRPFEPRTVRTKSDLRGTGRVALPVVFTRGDDGRWSARWMHLYLRGTSWANRVETNRVSTTMLARGVLERRYLPMSYLVDLLAAKAGTVTPYEPGMELDGPVTFVGLERPEGLPEGSEVYALDRLNELIPE</sequence>
<dbReference type="RefSeq" id="WP_345430508.1">
    <property type="nucleotide sequence ID" value="NZ_BAABHK010000002.1"/>
</dbReference>
<organism evidence="1 2">
    <name type="scientific">Actinoallomurus vinaceus</name>
    <dbReference type="NCBI Taxonomy" id="1080074"/>
    <lineage>
        <taxon>Bacteria</taxon>
        <taxon>Bacillati</taxon>
        <taxon>Actinomycetota</taxon>
        <taxon>Actinomycetes</taxon>
        <taxon>Streptosporangiales</taxon>
        <taxon>Thermomonosporaceae</taxon>
        <taxon>Actinoallomurus</taxon>
    </lineage>
</organism>
<proteinExistence type="predicted"/>
<comment type="caution">
    <text evidence="1">The sequence shown here is derived from an EMBL/GenBank/DDBJ whole genome shotgun (WGS) entry which is preliminary data.</text>
</comment>
<protein>
    <submittedName>
        <fullName evidence="1">TerD family protein</fullName>
    </submittedName>
</protein>
<dbReference type="InterPro" id="IPR003325">
    <property type="entry name" value="TerD"/>
</dbReference>
<gene>
    <name evidence="1" type="ORF">GCM10023196_021340</name>
</gene>
<keyword evidence="2" id="KW-1185">Reference proteome</keyword>
<dbReference type="Proteomes" id="UP001501442">
    <property type="component" value="Unassembled WGS sequence"/>
</dbReference>
<evidence type="ECO:0000313" key="2">
    <source>
        <dbReference type="Proteomes" id="UP001501442"/>
    </source>
</evidence>
<dbReference type="CDD" id="cd06974">
    <property type="entry name" value="TerD_like"/>
    <property type="match status" value="1"/>
</dbReference>